<dbReference type="InterPro" id="IPR043128">
    <property type="entry name" value="Rev_trsase/Diguanyl_cyclase"/>
</dbReference>
<evidence type="ECO:0008006" key="3">
    <source>
        <dbReference type="Google" id="ProtNLM"/>
    </source>
</evidence>
<dbReference type="PANTHER" id="PTHR37984:SF13">
    <property type="entry name" value="RIBONUCLEASE H"/>
    <property type="match status" value="1"/>
</dbReference>
<gene>
    <name evidence="1" type="ORF">QE152_g35734</name>
</gene>
<dbReference type="EMBL" id="JASPKY010000603">
    <property type="protein sequence ID" value="KAK9688170.1"/>
    <property type="molecule type" value="Genomic_DNA"/>
</dbReference>
<name>A0AAW1IF14_POPJA</name>
<dbReference type="GO" id="GO:0071897">
    <property type="term" value="P:DNA biosynthetic process"/>
    <property type="evidence" value="ECO:0007669"/>
    <property type="project" value="UniProtKB-ARBA"/>
</dbReference>
<organism evidence="1 2">
    <name type="scientific">Popillia japonica</name>
    <name type="common">Japanese beetle</name>
    <dbReference type="NCBI Taxonomy" id="7064"/>
    <lineage>
        <taxon>Eukaryota</taxon>
        <taxon>Metazoa</taxon>
        <taxon>Ecdysozoa</taxon>
        <taxon>Arthropoda</taxon>
        <taxon>Hexapoda</taxon>
        <taxon>Insecta</taxon>
        <taxon>Pterygota</taxon>
        <taxon>Neoptera</taxon>
        <taxon>Endopterygota</taxon>
        <taxon>Coleoptera</taxon>
        <taxon>Polyphaga</taxon>
        <taxon>Scarabaeiformia</taxon>
        <taxon>Scarabaeidae</taxon>
        <taxon>Rutelinae</taxon>
        <taxon>Popillia</taxon>
    </lineage>
</organism>
<reference evidence="1 2" key="1">
    <citation type="journal article" date="2024" name="BMC Genomics">
        <title>De novo assembly and annotation of Popillia japonica's genome with initial clues to its potential as an invasive pest.</title>
        <authorList>
            <person name="Cucini C."/>
            <person name="Boschi S."/>
            <person name="Funari R."/>
            <person name="Cardaioli E."/>
            <person name="Iannotti N."/>
            <person name="Marturano G."/>
            <person name="Paoli F."/>
            <person name="Bruttini M."/>
            <person name="Carapelli A."/>
            <person name="Frati F."/>
            <person name="Nardi F."/>
        </authorList>
    </citation>
    <scope>NUCLEOTIDE SEQUENCE [LARGE SCALE GENOMIC DNA]</scope>
    <source>
        <strain evidence="1">DMR45628</strain>
    </source>
</reference>
<evidence type="ECO:0000313" key="2">
    <source>
        <dbReference type="Proteomes" id="UP001458880"/>
    </source>
</evidence>
<accession>A0AAW1IF14</accession>
<dbReference type="PANTHER" id="PTHR37984">
    <property type="entry name" value="PROTEIN CBG26694"/>
    <property type="match status" value="1"/>
</dbReference>
<proteinExistence type="predicted"/>
<comment type="caution">
    <text evidence="1">The sequence shown here is derived from an EMBL/GenBank/DDBJ whole genome shotgun (WGS) entry which is preliminary data.</text>
</comment>
<feature type="non-terminal residue" evidence="1">
    <location>
        <position position="110"/>
    </location>
</feature>
<dbReference type="AlphaFoldDB" id="A0AAW1IF14"/>
<dbReference type="InterPro" id="IPR050951">
    <property type="entry name" value="Retrovirus_Pol_polyprotein"/>
</dbReference>
<dbReference type="Proteomes" id="UP001458880">
    <property type="component" value="Unassembled WGS sequence"/>
</dbReference>
<dbReference type="Gene3D" id="3.30.70.270">
    <property type="match status" value="2"/>
</dbReference>
<dbReference type="SUPFAM" id="SSF56672">
    <property type="entry name" value="DNA/RNA polymerases"/>
    <property type="match status" value="1"/>
</dbReference>
<evidence type="ECO:0000313" key="1">
    <source>
        <dbReference type="EMBL" id="KAK9688170.1"/>
    </source>
</evidence>
<dbReference type="InterPro" id="IPR043502">
    <property type="entry name" value="DNA/RNA_pol_sf"/>
</dbReference>
<protein>
    <recommendedName>
        <fullName evidence="3">Reverse transcriptase</fullName>
    </recommendedName>
</protein>
<sequence>MHKCGVGSTTQIFWLNNVLGKLERYNIKIRLDKCEFLVASVSYLGHIISESGIRPNKDLVKAIKLAPQPQNKQELKAYLGLLNYYGQFIPNLSIKLTKFYNLLNKDKEWQ</sequence>
<keyword evidence="2" id="KW-1185">Reference proteome</keyword>